<name>A0A0F7RWC8_9BASI</name>
<evidence type="ECO:0000313" key="3">
    <source>
        <dbReference type="Proteomes" id="UP000242770"/>
    </source>
</evidence>
<sequence>MDGAPTDAANAGGTTSTAPPTASSTTASGSSPNSTELMIALSQIQQLIPLLDYRPGGLTHLLPTLLTPLLPVQDAVQGESMQRYRANVDHAFRVAGELVGRVQDGASVGSALELAERLMQQGDEKARLLRVRKKRRLFVEQEKVLEVNSWGPPVPPRSAAVVKPAVSADKSEEAKSNEVKQQVDVSAFLPSQNPSNTILTSSQRDLPPPTTPQAVQSFLAALQSYLKITVDKGFFPPAVQLKHVKARLVTFTSEGFTLEVQVAQVVKALIDASLTYAPRSAEPSEAPETELKSVDLAALTLGGVDESISSTTPSTYPIFRSLSTDILAQTHRAVSSAPAAPELEAAVDEPDEALPLDLLLFALLASDASDARELDLFTLSPCSDPVCWINLRLVSTYSLHLSNFSVNLAATPSLPSTLSAEMEMLKSPPYEQMPIPNVPLPA</sequence>
<proteinExistence type="predicted"/>
<evidence type="ECO:0000313" key="2">
    <source>
        <dbReference type="EMBL" id="CDS00740.1"/>
    </source>
</evidence>
<dbReference type="EMBL" id="CCFA01002949">
    <property type="protein sequence ID" value="CDS00740.1"/>
    <property type="molecule type" value="Genomic_DNA"/>
</dbReference>
<evidence type="ECO:0000256" key="1">
    <source>
        <dbReference type="SAM" id="MobiDB-lite"/>
    </source>
</evidence>
<keyword evidence="3" id="KW-1185">Reference proteome</keyword>
<protein>
    <submittedName>
        <fullName evidence="2">Uncharacterized protein</fullName>
    </submittedName>
</protein>
<organism evidence="2 3">
    <name type="scientific">Sporisorium scitamineum</name>
    <dbReference type="NCBI Taxonomy" id="49012"/>
    <lineage>
        <taxon>Eukaryota</taxon>
        <taxon>Fungi</taxon>
        <taxon>Dikarya</taxon>
        <taxon>Basidiomycota</taxon>
        <taxon>Ustilaginomycotina</taxon>
        <taxon>Ustilaginomycetes</taxon>
        <taxon>Ustilaginales</taxon>
        <taxon>Ustilaginaceae</taxon>
        <taxon>Sporisorium</taxon>
    </lineage>
</organism>
<dbReference type="Proteomes" id="UP000242770">
    <property type="component" value="Unassembled WGS sequence"/>
</dbReference>
<dbReference type="AlphaFoldDB" id="A0A0F7RWC8"/>
<accession>A0A0F7RWC8</accession>
<feature type="region of interest" description="Disordered" evidence="1">
    <location>
        <begin position="1"/>
        <end position="33"/>
    </location>
</feature>
<gene>
    <name evidence="2" type="primary">SSCI49870.1</name>
</gene>
<feature type="compositionally biased region" description="Low complexity" evidence="1">
    <location>
        <begin position="8"/>
        <end position="33"/>
    </location>
</feature>
<reference evidence="3" key="1">
    <citation type="submission" date="2014-06" db="EMBL/GenBank/DDBJ databases">
        <authorList>
            <person name="Berkman P.J."/>
        </authorList>
    </citation>
    <scope>NUCLEOTIDE SEQUENCE [LARGE SCALE GENOMIC DNA]</scope>
</reference>